<gene>
    <name evidence="7" type="ORF">ACFFGY_17930</name>
</gene>
<evidence type="ECO:0000256" key="1">
    <source>
        <dbReference type="ARBA" id="ARBA00004651"/>
    </source>
</evidence>
<comment type="subcellular location">
    <subcellularLocation>
        <location evidence="1">Cell membrane</location>
        <topology evidence="1">Multi-pass membrane protein</topology>
    </subcellularLocation>
</comment>
<reference evidence="7 8" key="1">
    <citation type="submission" date="2024-09" db="EMBL/GenBank/DDBJ databases">
        <authorList>
            <person name="Sun Q."/>
            <person name="Mori K."/>
        </authorList>
    </citation>
    <scope>NUCLEOTIDE SEQUENCE [LARGE SCALE GENOMIC DNA]</scope>
    <source>
        <strain evidence="7 8">TBRC 5777</strain>
    </source>
</reference>
<accession>A0ABV6JWN5</accession>
<name>A0ABV6JWN5_9PROT</name>
<feature type="transmembrane region" description="Helical" evidence="6">
    <location>
        <begin position="69"/>
        <end position="90"/>
    </location>
</feature>
<evidence type="ECO:0000256" key="2">
    <source>
        <dbReference type="ARBA" id="ARBA00022475"/>
    </source>
</evidence>
<organism evidence="7 8">
    <name type="scientific">Roseomonas elaeocarpi</name>
    <dbReference type="NCBI Taxonomy" id="907779"/>
    <lineage>
        <taxon>Bacteria</taxon>
        <taxon>Pseudomonadati</taxon>
        <taxon>Pseudomonadota</taxon>
        <taxon>Alphaproteobacteria</taxon>
        <taxon>Acetobacterales</taxon>
        <taxon>Roseomonadaceae</taxon>
        <taxon>Roseomonas</taxon>
    </lineage>
</organism>
<keyword evidence="8" id="KW-1185">Reference proteome</keyword>
<proteinExistence type="predicted"/>
<dbReference type="RefSeq" id="WP_377045888.1">
    <property type="nucleotide sequence ID" value="NZ_JBHLUN010000013.1"/>
</dbReference>
<protein>
    <submittedName>
        <fullName evidence="7">Monovalent cation/H+ antiporter complex subunit F</fullName>
    </submittedName>
</protein>
<evidence type="ECO:0000256" key="6">
    <source>
        <dbReference type="SAM" id="Phobius"/>
    </source>
</evidence>
<dbReference type="EMBL" id="JBHLUN010000013">
    <property type="protein sequence ID" value="MFC0410136.1"/>
    <property type="molecule type" value="Genomic_DNA"/>
</dbReference>
<feature type="transmembrane region" description="Helical" evidence="6">
    <location>
        <begin position="12"/>
        <end position="31"/>
    </location>
</feature>
<comment type="caution">
    <text evidence="7">The sequence shown here is derived from an EMBL/GenBank/DDBJ whole genome shotgun (WGS) entry which is preliminary data.</text>
</comment>
<sequence length="94" mass="9765">MNLPAGADLGAGWPWMLALLALLPAFALSAAMALRGSVGARLVAAQLASSVAVLALVTMSFAFDQSSLLDLPLTLVLLSLPGTLVMALFLERWL</sequence>
<evidence type="ECO:0000313" key="8">
    <source>
        <dbReference type="Proteomes" id="UP001589865"/>
    </source>
</evidence>
<keyword evidence="5 6" id="KW-0472">Membrane</keyword>
<dbReference type="InterPro" id="IPR007208">
    <property type="entry name" value="MrpF/PhaF-like"/>
</dbReference>
<dbReference type="Proteomes" id="UP001589865">
    <property type="component" value="Unassembled WGS sequence"/>
</dbReference>
<keyword evidence="3 6" id="KW-0812">Transmembrane</keyword>
<evidence type="ECO:0000313" key="7">
    <source>
        <dbReference type="EMBL" id="MFC0410136.1"/>
    </source>
</evidence>
<keyword evidence="4 6" id="KW-1133">Transmembrane helix</keyword>
<evidence type="ECO:0000256" key="4">
    <source>
        <dbReference type="ARBA" id="ARBA00022989"/>
    </source>
</evidence>
<keyword evidence="2" id="KW-1003">Cell membrane</keyword>
<feature type="transmembrane region" description="Helical" evidence="6">
    <location>
        <begin position="43"/>
        <end position="63"/>
    </location>
</feature>
<evidence type="ECO:0000256" key="5">
    <source>
        <dbReference type="ARBA" id="ARBA00023136"/>
    </source>
</evidence>
<dbReference type="Pfam" id="PF04066">
    <property type="entry name" value="MrpF_PhaF"/>
    <property type="match status" value="1"/>
</dbReference>
<evidence type="ECO:0000256" key="3">
    <source>
        <dbReference type="ARBA" id="ARBA00022692"/>
    </source>
</evidence>